<dbReference type="InterPro" id="IPR023213">
    <property type="entry name" value="CAT-like_dom_sf"/>
</dbReference>
<evidence type="ECO:0000313" key="3">
    <source>
        <dbReference type="EnsemblProtists" id="EKX48982"/>
    </source>
</evidence>
<evidence type="ECO:0000259" key="1">
    <source>
        <dbReference type="Pfam" id="PF00198"/>
    </source>
</evidence>
<reference evidence="4" key="2">
    <citation type="submission" date="2012-11" db="EMBL/GenBank/DDBJ databases">
        <authorList>
            <person name="Kuo A."/>
            <person name="Curtis B.A."/>
            <person name="Tanifuji G."/>
            <person name="Burki F."/>
            <person name="Gruber A."/>
            <person name="Irimia M."/>
            <person name="Maruyama S."/>
            <person name="Arias M.C."/>
            <person name="Ball S.G."/>
            <person name="Gile G.H."/>
            <person name="Hirakawa Y."/>
            <person name="Hopkins J.F."/>
            <person name="Rensing S.A."/>
            <person name="Schmutz J."/>
            <person name="Symeonidi A."/>
            <person name="Elias M."/>
            <person name="Eveleigh R.J."/>
            <person name="Herman E.K."/>
            <person name="Klute M.J."/>
            <person name="Nakayama T."/>
            <person name="Obornik M."/>
            <person name="Reyes-Prieto A."/>
            <person name="Armbrust E.V."/>
            <person name="Aves S.J."/>
            <person name="Beiko R.G."/>
            <person name="Coutinho P."/>
            <person name="Dacks J.B."/>
            <person name="Durnford D.G."/>
            <person name="Fast N.M."/>
            <person name="Green B.R."/>
            <person name="Grisdale C."/>
            <person name="Hempe F."/>
            <person name="Henrissat B."/>
            <person name="Hoppner M.P."/>
            <person name="Ishida K.-I."/>
            <person name="Kim E."/>
            <person name="Koreny L."/>
            <person name="Kroth P.G."/>
            <person name="Liu Y."/>
            <person name="Malik S.-B."/>
            <person name="Maier U.G."/>
            <person name="McRose D."/>
            <person name="Mock T."/>
            <person name="Neilson J.A."/>
            <person name="Onodera N.T."/>
            <person name="Poole A.M."/>
            <person name="Pritham E.J."/>
            <person name="Richards T.A."/>
            <person name="Rocap G."/>
            <person name="Roy S.W."/>
            <person name="Sarai C."/>
            <person name="Schaack S."/>
            <person name="Shirato S."/>
            <person name="Slamovits C.H."/>
            <person name="Spencer D.F."/>
            <person name="Suzuki S."/>
            <person name="Worden A.Z."/>
            <person name="Zauner S."/>
            <person name="Barry K."/>
            <person name="Bell C."/>
            <person name="Bharti A.K."/>
            <person name="Crow J.A."/>
            <person name="Grimwood J."/>
            <person name="Kramer R."/>
            <person name="Lindquist E."/>
            <person name="Lucas S."/>
            <person name="Salamov A."/>
            <person name="McFadden G.I."/>
            <person name="Lane C.E."/>
            <person name="Keeling P.J."/>
            <person name="Gray M.W."/>
            <person name="Grigoriev I.V."/>
            <person name="Archibald J.M."/>
        </authorList>
    </citation>
    <scope>NUCLEOTIDE SEQUENCE</scope>
    <source>
        <strain evidence="4">CCMP2712</strain>
    </source>
</reference>
<dbReference type="STRING" id="905079.L1JKX7"/>
<dbReference type="RefSeq" id="XP_005835962.1">
    <property type="nucleotide sequence ID" value="XM_005835905.1"/>
</dbReference>
<dbReference type="EnsemblProtists" id="EKX48982">
    <property type="protein sequence ID" value="EKX48982"/>
    <property type="gene ID" value="GUITHDRAFT_162209"/>
</dbReference>
<dbReference type="Proteomes" id="UP000011087">
    <property type="component" value="Unassembled WGS sequence"/>
</dbReference>
<dbReference type="AlphaFoldDB" id="L1JKX7"/>
<dbReference type="HOGENOM" id="CLU_016733_2_0_1"/>
<sequence length="217" mass="23656">MRKIIAKRLLESKLNLPHSYMTVEVEMDNLLELRKKFNDKNGSKVSVNDFVIKAVASALRSVPEANAYWTEDSIKFNQSVDVSFAAATPAGLITPVIRDADKKPILKVSAEAKDMAARARGNKLMPEEFTGGCTSVSNLGMYDITEFIAVLNPPQSTIFAVGSTTPKLVPSEKGGLKTKNVMKVSLTHDGRVVDGALAEKLCSIFKEAIESPAMMFM</sequence>
<organism evidence="2">
    <name type="scientific">Guillardia theta (strain CCMP2712)</name>
    <name type="common">Cryptophyte</name>
    <dbReference type="NCBI Taxonomy" id="905079"/>
    <lineage>
        <taxon>Eukaryota</taxon>
        <taxon>Cryptophyceae</taxon>
        <taxon>Pyrenomonadales</taxon>
        <taxon>Geminigeraceae</taxon>
        <taxon>Guillardia</taxon>
    </lineage>
</organism>
<dbReference type="SUPFAM" id="SSF52777">
    <property type="entry name" value="CoA-dependent acyltransferases"/>
    <property type="match status" value="1"/>
</dbReference>
<dbReference type="InterPro" id="IPR045257">
    <property type="entry name" value="E2/Pdx1"/>
</dbReference>
<dbReference type="PANTHER" id="PTHR23151">
    <property type="entry name" value="DIHYDROLIPOAMIDE ACETYL/SUCCINYL-TRANSFERASE-RELATED"/>
    <property type="match status" value="1"/>
</dbReference>
<proteinExistence type="predicted"/>
<dbReference type="EMBL" id="JH992983">
    <property type="protein sequence ID" value="EKX48982.1"/>
    <property type="molecule type" value="Genomic_DNA"/>
</dbReference>
<dbReference type="GO" id="GO:0006086">
    <property type="term" value="P:pyruvate decarboxylation to acetyl-CoA"/>
    <property type="evidence" value="ECO:0007669"/>
    <property type="project" value="InterPro"/>
</dbReference>
<feature type="domain" description="2-oxoacid dehydrogenase acyltransferase catalytic" evidence="1">
    <location>
        <begin position="1"/>
        <end position="217"/>
    </location>
</feature>
<evidence type="ECO:0000313" key="4">
    <source>
        <dbReference type="Proteomes" id="UP000011087"/>
    </source>
</evidence>
<dbReference type="OMA" id="FYTSIEI"/>
<keyword evidence="4" id="KW-1185">Reference proteome</keyword>
<dbReference type="Gene3D" id="3.30.559.10">
    <property type="entry name" value="Chloramphenicol acetyltransferase-like domain"/>
    <property type="match status" value="1"/>
</dbReference>
<dbReference type="GO" id="GO:0016746">
    <property type="term" value="F:acyltransferase activity"/>
    <property type="evidence" value="ECO:0007669"/>
    <property type="project" value="InterPro"/>
</dbReference>
<dbReference type="InterPro" id="IPR001078">
    <property type="entry name" value="2-oxoacid_DH_actylTfrase"/>
</dbReference>
<dbReference type="GeneID" id="17305676"/>
<accession>L1JKX7</accession>
<dbReference type="PANTHER" id="PTHR23151:SF90">
    <property type="entry name" value="DIHYDROLIPOYLLYSINE-RESIDUE ACETYLTRANSFERASE COMPONENT OF PYRUVATE DEHYDROGENASE COMPLEX, MITOCHONDRIAL-RELATED"/>
    <property type="match status" value="1"/>
</dbReference>
<protein>
    <recommendedName>
        <fullName evidence="1">2-oxoacid dehydrogenase acyltransferase catalytic domain-containing protein</fullName>
    </recommendedName>
</protein>
<dbReference type="OrthoDB" id="537444at2759"/>
<evidence type="ECO:0000313" key="2">
    <source>
        <dbReference type="EMBL" id="EKX48982.1"/>
    </source>
</evidence>
<name>L1JKX7_GUITC</name>
<reference evidence="2 4" key="1">
    <citation type="journal article" date="2012" name="Nature">
        <title>Algal genomes reveal evolutionary mosaicism and the fate of nucleomorphs.</title>
        <authorList>
            <consortium name="DOE Joint Genome Institute"/>
            <person name="Curtis B.A."/>
            <person name="Tanifuji G."/>
            <person name="Burki F."/>
            <person name="Gruber A."/>
            <person name="Irimia M."/>
            <person name="Maruyama S."/>
            <person name="Arias M.C."/>
            <person name="Ball S.G."/>
            <person name="Gile G.H."/>
            <person name="Hirakawa Y."/>
            <person name="Hopkins J.F."/>
            <person name="Kuo A."/>
            <person name="Rensing S.A."/>
            <person name="Schmutz J."/>
            <person name="Symeonidi A."/>
            <person name="Elias M."/>
            <person name="Eveleigh R.J."/>
            <person name="Herman E.K."/>
            <person name="Klute M.J."/>
            <person name="Nakayama T."/>
            <person name="Obornik M."/>
            <person name="Reyes-Prieto A."/>
            <person name="Armbrust E.V."/>
            <person name="Aves S.J."/>
            <person name="Beiko R.G."/>
            <person name="Coutinho P."/>
            <person name="Dacks J.B."/>
            <person name="Durnford D.G."/>
            <person name="Fast N.M."/>
            <person name="Green B.R."/>
            <person name="Grisdale C.J."/>
            <person name="Hempel F."/>
            <person name="Henrissat B."/>
            <person name="Hoppner M.P."/>
            <person name="Ishida K."/>
            <person name="Kim E."/>
            <person name="Koreny L."/>
            <person name="Kroth P.G."/>
            <person name="Liu Y."/>
            <person name="Malik S.B."/>
            <person name="Maier U.G."/>
            <person name="McRose D."/>
            <person name="Mock T."/>
            <person name="Neilson J.A."/>
            <person name="Onodera N.T."/>
            <person name="Poole A.M."/>
            <person name="Pritham E.J."/>
            <person name="Richards T.A."/>
            <person name="Rocap G."/>
            <person name="Roy S.W."/>
            <person name="Sarai C."/>
            <person name="Schaack S."/>
            <person name="Shirato S."/>
            <person name="Slamovits C.H."/>
            <person name="Spencer D.F."/>
            <person name="Suzuki S."/>
            <person name="Worden A.Z."/>
            <person name="Zauner S."/>
            <person name="Barry K."/>
            <person name="Bell C."/>
            <person name="Bharti A.K."/>
            <person name="Crow J.A."/>
            <person name="Grimwood J."/>
            <person name="Kramer R."/>
            <person name="Lindquist E."/>
            <person name="Lucas S."/>
            <person name="Salamov A."/>
            <person name="McFadden G.I."/>
            <person name="Lane C.E."/>
            <person name="Keeling P.J."/>
            <person name="Gray M.W."/>
            <person name="Grigoriev I.V."/>
            <person name="Archibald J.M."/>
        </authorList>
    </citation>
    <scope>NUCLEOTIDE SEQUENCE</scope>
    <source>
        <strain evidence="2 4">CCMP2712</strain>
    </source>
</reference>
<dbReference type="GO" id="GO:0045254">
    <property type="term" value="C:pyruvate dehydrogenase complex"/>
    <property type="evidence" value="ECO:0007669"/>
    <property type="project" value="InterPro"/>
</dbReference>
<dbReference type="eggNOG" id="KOG0557">
    <property type="taxonomic scope" value="Eukaryota"/>
</dbReference>
<gene>
    <name evidence="2" type="ORF">GUITHDRAFT_162209</name>
</gene>
<dbReference type="PaxDb" id="55529-EKX48982"/>
<dbReference type="KEGG" id="gtt:GUITHDRAFT_162209"/>
<reference evidence="3" key="3">
    <citation type="submission" date="2016-03" db="UniProtKB">
        <authorList>
            <consortium name="EnsemblProtists"/>
        </authorList>
    </citation>
    <scope>IDENTIFICATION</scope>
</reference>
<dbReference type="Pfam" id="PF00198">
    <property type="entry name" value="2-oxoacid_dh"/>
    <property type="match status" value="1"/>
</dbReference>